<sequence length="42" mass="4946">MADKKIHVMRQGKRIKTPPFYSNSDYLLKFITLLVIIVLIKL</sequence>
<organism evidence="2">
    <name type="scientific">marine metagenome</name>
    <dbReference type="NCBI Taxonomy" id="408172"/>
    <lineage>
        <taxon>unclassified sequences</taxon>
        <taxon>metagenomes</taxon>
        <taxon>ecological metagenomes</taxon>
    </lineage>
</organism>
<name>A0A382VIN4_9ZZZZ</name>
<protein>
    <submittedName>
        <fullName evidence="2">Uncharacterized protein</fullName>
    </submittedName>
</protein>
<evidence type="ECO:0000313" key="2">
    <source>
        <dbReference type="EMBL" id="SVD45761.1"/>
    </source>
</evidence>
<dbReference type="EMBL" id="UINC01151887">
    <property type="protein sequence ID" value="SVD45761.1"/>
    <property type="molecule type" value="Genomic_DNA"/>
</dbReference>
<proteinExistence type="predicted"/>
<dbReference type="AlphaFoldDB" id="A0A382VIN4"/>
<feature type="transmembrane region" description="Helical" evidence="1">
    <location>
        <begin position="20"/>
        <end position="40"/>
    </location>
</feature>
<accession>A0A382VIN4</accession>
<evidence type="ECO:0000256" key="1">
    <source>
        <dbReference type="SAM" id="Phobius"/>
    </source>
</evidence>
<keyword evidence="1" id="KW-0812">Transmembrane</keyword>
<gene>
    <name evidence="2" type="ORF">METZ01_LOCUS398615</name>
</gene>
<keyword evidence="1" id="KW-0472">Membrane</keyword>
<reference evidence="2" key="1">
    <citation type="submission" date="2018-05" db="EMBL/GenBank/DDBJ databases">
        <authorList>
            <person name="Lanie J.A."/>
            <person name="Ng W.-L."/>
            <person name="Kazmierczak K.M."/>
            <person name="Andrzejewski T.M."/>
            <person name="Davidsen T.M."/>
            <person name="Wayne K.J."/>
            <person name="Tettelin H."/>
            <person name="Glass J.I."/>
            <person name="Rusch D."/>
            <person name="Podicherti R."/>
            <person name="Tsui H.-C.T."/>
            <person name="Winkler M.E."/>
        </authorList>
    </citation>
    <scope>NUCLEOTIDE SEQUENCE</scope>
</reference>
<keyword evidence="1" id="KW-1133">Transmembrane helix</keyword>